<feature type="region of interest" description="Disordered" evidence="1">
    <location>
        <begin position="135"/>
        <end position="154"/>
    </location>
</feature>
<reference evidence="3" key="1">
    <citation type="journal article" date="2015" name="Nat. Plants">
        <title>Genome expansion of Arabis alpina linked with retrotransposition and reduced symmetric DNA methylation.</title>
        <authorList>
            <person name="Willing E.M."/>
            <person name="Rawat V."/>
            <person name="Mandakova T."/>
            <person name="Maumus F."/>
            <person name="James G.V."/>
            <person name="Nordstroem K.J."/>
            <person name="Becker C."/>
            <person name="Warthmann N."/>
            <person name="Chica C."/>
            <person name="Szarzynska B."/>
            <person name="Zytnicki M."/>
            <person name="Albani M.C."/>
            <person name="Kiefer C."/>
            <person name="Bergonzi S."/>
            <person name="Castaings L."/>
            <person name="Mateos J.L."/>
            <person name="Berns M.C."/>
            <person name="Bujdoso N."/>
            <person name="Piofczyk T."/>
            <person name="de Lorenzo L."/>
            <person name="Barrero-Sicilia C."/>
            <person name="Mateos I."/>
            <person name="Piednoel M."/>
            <person name="Hagmann J."/>
            <person name="Chen-Min-Tao R."/>
            <person name="Iglesias-Fernandez R."/>
            <person name="Schuster S.C."/>
            <person name="Alonso-Blanco C."/>
            <person name="Roudier F."/>
            <person name="Carbonero P."/>
            <person name="Paz-Ares J."/>
            <person name="Davis S.J."/>
            <person name="Pecinka A."/>
            <person name="Quesneville H."/>
            <person name="Colot V."/>
            <person name="Lysak M.A."/>
            <person name="Weigel D."/>
            <person name="Coupland G."/>
            <person name="Schneeberger K."/>
        </authorList>
    </citation>
    <scope>NUCLEOTIDE SEQUENCE [LARGE SCALE GENOMIC DNA]</scope>
    <source>
        <strain evidence="3">cv. Pajares</strain>
    </source>
</reference>
<gene>
    <name evidence="2" type="ORF">AALP_AAs49363U000100</name>
</gene>
<dbReference type="Proteomes" id="UP000029120">
    <property type="component" value="Unassembled WGS sequence"/>
</dbReference>
<evidence type="ECO:0000313" key="2">
    <source>
        <dbReference type="EMBL" id="KFK23728.1"/>
    </source>
</evidence>
<evidence type="ECO:0000313" key="3">
    <source>
        <dbReference type="Proteomes" id="UP000029120"/>
    </source>
</evidence>
<feature type="region of interest" description="Disordered" evidence="1">
    <location>
        <begin position="86"/>
        <end position="106"/>
    </location>
</feature>
<protein>
    <submittedName>
        <fullName evidence="2">Uncharacterized protein</fullName>
    </submittedName>
</protein>
<dbReference type="EMBL" id="KL975945">
    <property type="protein sequence ID" value="KFK23728.1"/>
    <property type="molecule type" value="Genomic_DNA"/>
</dbReference>
<dbReference type="Gramene" id="KFK23728">
    <property type="protein sequence ID" value="KFK23728"/>
    <property type="gene ID" value="AALP_AAs49363U000100"/>
</dbReference>
<organism evidence="2 3">
    <name type="scientific">Arabis alpina</name>
    <name type="common">Alpine rock-cress</name>
    <dbReference type="NCBI Taxonomy" id="50452"/>
    <lineage>
        <taxon>Eukaryota</taxon>
        <taxon>Viridiplantae</taxon>
        <taxon>Streptophyta</taxon>
        <taxon>Embryophyta</taxon>
        <taxon>Tracheophyta</taxon>
        <taxon>Spermatophyta</taxon>
        <taxon>Magnoliopsida</taxon>
        <taxon>eudicotyledons</taxon>
        <taxon>Gunneridae</taxon>
        <taxon>Pentapetalae</taxon>
        <taxon>rosids</taxon>
        <taxon>malvids</taxon>
        <taxon>Brassicales</taxon>
        <taxon>Brassicaceae</taxon>
        <taxon>Arabideae</taxon>
        <taxon>Arabis</taxon>
    </lineage>
</organism>
<name>A0A087G1H6_ARAAL</name>
<evidence type="ECO:0000256" key="1">
    <source>
        <dbReference type="SAM" id="MobiDB-lite"/>
    </source>
</evidence>
<accession>A0A087G1H6</accession>
<keyword evidence="3" id="KW-1185">Reference proteome</keyword>
<dbReference type="AlphaFoldDB" id="A0A087G1H6"/>
<sequence length="328" mass="35803">MLRFRIPPRLIIIVSHPSAPPLVDLPFREDLNRIRAGNHRWDDLSYTLVRLARDRLDIWNSEYWVAEMRGVTPGFLLVIQDSEDDTEGVSLPNQEETPSVKDGSQKIPSVTDAANIQRADDASARGSVLGESNELKGLGGVSRSKGKGKVNSVDKKAKTKRITAKAKADLEAGRILSFWNGGTCEVRLSEAPVSQSLGVTPPASLPVSSDSAAILSCRAVQAAVIVSQLPPPCASLTPMSRPASELSSESSLSKRRRTCQWTFSRVDPVMPFCNAAPRHNATLISLIGGDEINLPNPDKLSIFELLFFDWSSDIINAIHFSPWSSDFS</sequence>
<proteinExistence type="predicted"/>